<dbReference type="InterPro" id="IPR050753">
    <property type="entry name" value="Peptidase_M14_domain"/>
</dbReference>
<dbReference type="Proteomes" id="UP000887540">
    <property type="component" value="Unplaced"/>
</dbReference>
<dbReference type="SMART" id="SM00631">
    <property type="entry name" value="Zn_pept"/>
    <property type="match status" value="1"/>
</dbReference>
<dbReference type="GO" id="GO:0016485">
    <property type="term" value="P:protein processing"/>
    <property type="evidence" value="ECO:0007669"/>
    <property type="project" value="TreeGrafter"/>
</dbReference>
<evidence type="ECO:0000256" key="9">
    <source>
        <dbReference type="SAM" id="Phobius"/>
    </source>
</evidence>
<dbReference type="InterPro" id="IPR000834">
    <property type="entry name" value="Peptidase_M14"/>
</dbReference>
<feature type="active site" description="Proton donor/acceptor" evidence="8">
    <location>
        <position position="199"/>
    </location>
</feature>
<dbReference type="GO" id="GO:0006518">
    <property type="term" value="P:peptide metabolic process"/>
    <property type="evidence" value="ECO:0007669"/>
    <property type="project" value="TreeGrafter"/>
</dbReference>
<keyword evidence="7" id="KW-0325">Glycoprotein</keyword>
<evidence type="ECO:0000256" key="6">
    <source>
        <dbReference type="ARBA" id="ARBA00022833"/>
    </source>
</evidence>
<dbReference type="SUPFAM" id="SSF53187">
    <property type="entry name" value="Zn-dependent exopeptidases"/>
    <property type="match status" value="1"/>
</dbReference>
<name>A0A914EFH8_9BILA</name>
<dbReference type="InterPro" id="IPR008969">
    <property type="entry name" value="CarboxyPept-like_regulatory"/>
</dbReference>
<evidence type="ECO:0000256" key="4">
    <source>
        <dbReference type="ARBA" id="ARBA00022723"/>
    </source>
</evidence>
<dbReference type="PROSITE" id="PS52035">
    <property type="entry name" value="PEPTIDASE_M14"/>
    <property type="match status" value="1"/>
</dbReference>
<dbReference type="PRINTS" id="PR00765">
    <property type="entry name" value="CRBOXYPTASEA"/>
</dbReference>
<dbReference type="FunFam" id="2.60.40.1120:FF:000027">
    <property type="entry name" value="CarboxyPeptidase D family"/>
    <property type="match status" value="1"/>
</dbReference>
<evidence type="ECO:0000313" key="12">
    <source>
        <dbReference type="WBParaSite" id="ACRNAN_scaffold741.g32588.t2"/>
    </source>
</evidence>
<keyword evidence="3" id="KW-0645">Protease</keyword>
<proteinExistence type="inferred from homology"/>
<dbReference type="GO" id="GO:0005615">
    <property type="term" value="C:extracellular space"/>
    <property type="evidence" value="ECO:0007669"/>
    <property type="project" value="TreeGrafter"/>
</dbReference>
<dbReference type="Gene3D" id="3.40.630.10">
    <property type="entry name" value="Zn peptidases"/>
    <property type="match status" value="1"/>
</dbReference>
<keyword evidence="3" id="KW-0121">Carboxypeptidase</keyword>
<dbReference type="Gene3D" id="2.60.40.1120">
    <property type="entry name" value="Carboxypeptidase-like, regulatory domain"/>
    <property type="match status" value="1"/>
</dbReference>
<reference evidence="12" key="1">
    <citation type="submission" date="2022-11" db="UniProtKB">
        <authorList>
            <consortium name="WormBaseParasite"/>
        </authorList>
    </citation>
    <scope>IDENTIFICATION</scope>
</reference>
<keyword evidence="9" id="KW-1133">Transmembrane helix</keyword>
<dbReference type="GO" id="GO:0008270">
    <property type="term" value="F:zinc ion binding"/>
    <property type="evidence" value="ECO:0007669"/>
    <property type="project" value="InterPro"/>
</dbReference>
<evidence type="ECO:0000256" key="3">
    <source>
        <dbReference type="ARBA" id="ARBA00022645"/>
    </source>
</evidence>
<keyword evidence="9" id="KW-0812">Transmembrane</keyword>
<dbReference type="PROSITE" id="PS00133">
    <property type="entry name" value="CARBOXYPEPT_ZN_2"/>
    <property type="match status" value="1"/>
</dbReference>
<dbReference type="AlphaFoldDB" id="A0A914EFH8"/>
<dbReference type="InterPro" id="IPR057247">
    <property type="entry name" value="CARBOXYPEPT_ZN_2"/>
</dbReference>
<evidence type="ECO:0000256" key="7">
    <source>
        <dbReference type="ARBA" id="ARBA00023180"/>
    </source>
</evidence>
<sequence length="365" mass="42240">MHGNEVFGREALLYLAETLLMNYGRNRYISRLMDTTRIHLMPSMNPDGYEKAHEGDEYSVIGRGNANGVDLNRNFPIRRDRPGPRTEVETRLIMEWIMSIPFVLSANIHSGTTLVNYPYDDKSNGKTHTEDHDVFVTLAYSYARAHERMYKKGPRCLIEDLSLGDPENGITNGAEWYEVSGGMQDWNYLIAGCFEVTIETNCIKFPYARELPLYWDEHKYSLLHFIDLVHRSIHGFIVDEETGQGIWNATISVTQTGQIVKSYINGDYWRLVTPGKYNVTFDHPNYFPVTKSVIITKYYPSAYLNVTLRPYSYNPSNLVQHHFKYREISLNEEILSDSSNKAQFIQISTFLLFLCLGNAFVWKIY</sequence>
<keyword evidence="5" id="KW-0378">Hydrolase</keyword>
<evidence type="ECO:0000256" key="8">
    <source>
        <dbReference type="PROSITE-ProRule" id="PRU01379"/>
    </source>
</evidence>
<evidence type="ECO:0000256" key="1">
    <source>
        <dbReference type="ARBA" id="ARBA00001947"/>
    </source>
</evidence>
<evidence type="ECO:0000256" key="2">
    <source>
        <dbReference type="ARBA" id="ARBA00005988"/>
    </source>
</evidence>
<dbReference type="CDD" id="cd11308">
    <property type="entry name" value="Peptidase_M14NE-CP-C_like"/>
    <property type="match status" value="1"/>
</dbReference>
<feature type="domain" description="Peptidase M14" evidence="10">
    <location>
        <begin position="1"/>
        <end position="229"/>
    </location>
</feature>
<evidence type="ECO:0000256" key="5">
    <source>
        <dbReference type="ARBA" id="ARBA00022801"/>
    </source>
</evidence>
<dbReference type="SUPFAM" id="SSF49464">
    <property type="entry name" value="Carboxypeptidase regulatory domain-like"/>
    <property type="match status" value="1"/>
</dbReference>
<dbReference type="WBParaSite" id="ACRNAN_scaffold741.g32588.t2">
    <property type="protein sequence ID" value="ACRNAN_scaffold741.g32588.t2"/>
    <property type="gene ID" value="ACRNAN_scaffold741.g32588"/>
</dbReference>
<evidence type="ECO:0000259" key="10">
    <source>
        <dbReference type="PROSITE" id="PS52035"/>
    </source>
</evidence>
<organism evidence="11 12">
    <name type="scientific">Acrobeloides nanus</name>
    <dbReference type="NCBI Taxonomy" id="290746"/>
    <lineage>
        <taxon>Eukaryota</taxon>
        <taxon>Metazoa</taxon>
        <taxon>Ecdysozoa</taxon>
        <taxon>Nematoda</taxon>
        <taxon>Chromadorea</taxon>
        <taxon>Rhabditida</taxon>
        <taxon>Tylenchina</taxon>
        <taxon>Cephalobomorpha</taxon>
        <taxon>Cephaloboidea</taxon>
        <taxon>Cephalobidae</taxon>
        <taxon>Acrobeloides</taxon>
    </lineage>
</organism>
<keyword evidence="9" id="KW-0472">Membrane</keyword>
<evidence type="ECO:0000313" key="11">
    <source>
        <dbReference type="Proteomes" id="UP000887540"/>
    </source>
</evidence>
<comment type="cofactor">
    <cofactor evidence="1">
        <name>Zn(2+)</name>
        <dbReference type="ChEBI" id="CHEBI:29105"/>
    </cofactor>
</comment>
<dbReference type="PANTHER" id="PTHR11532:SF73">
    <property type="entry name" value="CARBOXYPEPTIDASE D"/>
    <property type="match status" value="1"/>
</dbReference>
<accession>A0A914EFH8</accession>
<comment type="similarity">
    <text evidence="2 8">Belongs to the peptidase M14 family.</text>
</comment>
<keyword evidence="11" id="KW-1185">Reference proteome</keyword>
<keyword evidence="6" id="KW-0862">Zinc</keyword>
<dbReference type="Pfam" id="PF13620">
    <property type="entry name" value="CarboxypepD_reg"/>
    <property type="match status" value="1"/>
</dbReference>
<protein>
    <submittedName>
        <fullName evidence="12">Peptidase M14 carboxypeptidase A domain-containing protein</fullName>
    </submittedName>
</protein>
<dbReference type="Pfam" id="PF00246">
    <property type="entry name" value="Peptidase_M14"/>
    <property type="match status" value="1"/>
</dbReference>
<feature type="transmembrane region" description="Helical" evidence="9">
    <location>
        <begin position="344"/>
        <end position="362"/>
    </location>
</feature>
<keyword evidence="4" id="KW-0479">Metal-binding</keyword>
<dbReference type="PANTHER" id="PTHR11532">
    <property type="entry name" value="PROTEASE M14 CARBOXYPEPTIDASE"/>
    <property type="match status" value="1"/>
</dbReference>
<dbReference type="GO" id="GO:0004181">
    <property type="term" value="F:metallocarboxypeptidase activity"/>
    <property type="evidence" value="ECO:0007669"/>
    <property type="project" value="InterPro"/>
</dbReference>